<dbReference type="Proteomes" id="UP000735302">
    <property type="component" value="Unassembled WGS sequence"/>
</dbReference>
<protein>
    <submittedName>
        <fullName evidence="1">Uncharacterized protein</fullName>
    </submittedName>
</protein>
<evidence type="ECO:0000313" key="1">
    <source>
        <dbReference type="EMBL" id="GFO01454.1"/>
    </source>
</evidence>
<evidence type="ECO:0000313" key="2">
    <source>
        <dbReference type="Proteomes" id="UP000735302"/>
    </source>
</evidence>
<dbReference type="EMBL" id="BLXT01003294">
    <property type="protein sequence ID" value="GFO01454.1"/>
    <property type="molecule type" value="Genomic_DNA"/>
</dbReference>
<keyword evidence="2" id="KW-1185">Reference proteome</keyword>
<name>A0AAV4A5D9_9GAST</name>
<reference evidence="1 2" key="1">
    <citation type="journal article" date="2021" name="Elife">
        <title>Chloroplast acquisition without the gene transfer in kleptoplastic sea slugs, Plakobranchus ocellatus.</title>
        <authorList>
            <person name="Maeda T."/>
            <person name="Takahashi S."/>
            <person name="Yoshida T."/>
            <person name="Shimamura S."/>
            <person name="Takaki Y."/>
            <person name="Nagai Y."/>
            <person name="Toyoda A."/>
            <person name="Suzuki Y."/>
            <person name="Arimoto A."/>
            <person name="Ishii H."/>
            <person name="Satoh N."/>
            <person name="Nishiyama T."/>
            <person name="Hasebe M."/>
            <person name="Maruyama T."/>
            <person name="Minagawa J."/>
            <person name="Obokata J."/>
            <person name="Shigenobu S."/>
        </authorList>
    </citation>
    <scope>NUCLEOTIDE SEQUENCE [LARGE SCALE GENOMIC DNA]</scope>
</reference>
<proteinExistence type="predicted"/>
<dbReference type="AlphaFoldDB" id="A0AAV4A5D9"/>
<comment type="caution">
    <text evidence="1">The sequence shown here is derived from an EMBL/GenBank/DDBJ whole genome shotgun (WGS) entry which is preliminary data.</text>
</comment>
<accession>A0AAV4A5D9</accession>
<sequence>MVKARQRRAEDMIGLASQSTCDLTISDLRERQFGENNLWYQSPEGFAPEAPERTLPSLGSQLVASSRIAIRVLRSDPNMSHILVIFTVSGLFRTSYFRSATLDRKKFSKNIRSKHSHFSIPSDNALNPLKIPKDYTDELANHCAIGFLRETGTK</sequence>
<organism evidence="1 2">
    <name type="scientific">Plakobranchus ocellatus</name>
    <dbReference type="NCBI Taxonomy" id="259542"/>
    <lineage>
        <taxon>Eukaryota</taxon>
        <taxon>Metazoa</taxon>
        <taxon>Spiralia</taxon>
        <taxon>Lophotrochozoa</taxon>
        <taxon>Mollusca</taxon>
        <taxon>Gastropoda</taxon>
        <taxon>Heterobranchia</taxon>
        <taxon>Euthyneura</taxon>
        <taxon>Panpulmonata</taxon>
        <taxon>Sacoglossa</taxon>
        <taxon>Placobranchoidea</taxon>
        <taxon>Plakobranchidae</taxon>
        <taxon>Plakobranchus</taxon>
    </lineage>
</organism>
<gene>
    <name evidence="1" type="ORF">PoB_002795900</name>
</gene>